<dbReference type="KEGG" id="cef:CE1472"/>
<sequence>MRQRLSSSRTCCHAYGRVCCPAGQGAVGAVVLVDRVGYRCRGHGVGGQELLHHPGGVTAVAGAVDRHSPVKWYLRVIAATVRHGHAHTQVAAHAHPPGVRAAGIGQHHHAVGGDGAEQGGIIHGCVTVIGEPLQLCIRAVMDVDLGTQVPIEPGVGDHIGPHRFQEHRRAGTRGAGVAVRVGDDRGVRRELGAAPVTLLDDLLRPRGQREHLSGRADEDAQLRVVVPLVHQMRVVQIVHGEHQGDVAFAEETHEVRGLCGREMLKTEVEVDQVDRGVIRVLPEPGGETRVGPPASRLIRVDHGIRQHNDIPPPVIGLYRPRIGMSCRNREHRAYHRTTFLNVIWVTSVCNITPNEYFCAVSRTH</sequence>
<protein>
    <submittedName>
        <fullName evidence="1">Uncharacterized protein</fullName>
    </submittedName>
</protein>
<dbReference type="EMBL" id="BA000035">
    <property type="protein sequence ID" value="BAC18282.1"/>
    <property type="molecule type" value="Genomic_DNA"/>
</dbReference>
<dbReference type="HOGENOM" id="CLU_760140_0_0_11"/>
<name>Q8FTT9_COREF</name>
<proteinExistence type="predicted"/>
<evidence type="ECO:0000313" key="1">
    <source>
        <dbReference type="EMBL" id="BAC18282.1"/>
    </source>
</evidence>
<reference evidence="1 2" key="1">
    <citation type="journal article" date="2003" name="Genome Res.">
        <title>Comparative complete genome sequence analysis of the amino acid replacements responsible for the thermostability of Corynebacterium efficiens.</title>
        <authorList>
            <person name="Nishio Y."/>
            <person name="Nakamura Y."/>
            <person name="Kawarabayasi Y."/>
            <person name="Usuda Y."/>
            <person name="Kimura E."/>
            <person name="Sugimoto S."/>
            <person name="Matsui K."/>
            <person name="Yamagishi A."/>
            <person name="Kikuchi H."/>
            <person name="Ikeo K."/>
            <person name="Gojobori T."/>
        </authorList>
    </citation>
    <scope>NUCLEOTIDE SEQUENCE [LARGE SCALE GENOMIC DNA]</scope>
    <source>
        <strain evidence="2">DSM 44549 / YS-314 / AJ 12310 / JCM 11189 / NBRC 100395</strain>
    </source>
</reference>
<evidence type="ECO:0000313" key="2">
    <source>
        <dbReference type="Proteomes" id="UP000001409"/>
    </source>
</evidence>
<organism evidence="1 2">
    <name type="scientific">Corynebacterium efficiens (strain DSM 44549 / YS-314 / AJ 12310 / JCM 11189 / NBRC 100395)</name>
    <dbReference type="NCBI Taxonomy" id="196164"/>
    <lineage>
        <taxon>Bacteria</taxon>
        <taxon>Bacillati</taxon>
        <taxon>Actinomycetota</taxon>
        <taxon>Actinomycetes</taxon>
        <taxon>Mycobacteriales</taxon>
        <taxon>Corynebacteriaceae</taxon>
        <taxon>Corynebacterium</taxon>
    </lineage>
</organism>
<dbReference type="STRING" id="196164.gene:10741887"/>
<keyword evidence="2" id="KW-1185">Reference proteome</keyword>
<accession>Q8FTT9</accession>
<dbReference type="AlphaFoldDB" id="Q8FTT9"/>
<dbReference type="Proteomes" id="UP000001409">
    <property type="component" value="Chromosome"/>
</dbReference>